<evidence type="ECO:0000256" key="1">
    <source>
        <dbReference type="SAM" id="Phobius"/>
    </source>
</evidence>
<reference evidence="3" key="1">
    <citation type="submission" date="2021-11" db="EMBL/GenBank/DDBJ databases">
        <title>Description of novel Chryseobacterium species.</title>
        <authorList>
            <person name="Saticioglu I.B."/>
            <person name="Ay H."/>
            <person name="Altun S."/>
            <person name="Duman M."/>
        </authorList>
    </citation>
    <scope>NUCLEOTIDE SEQUENCE</scope>
    <source>
        <strain evidence="3">C-39</strain>
    </source>
</reference>
<feature type="signal peptide" evidence="2">
    <location>
        <begin position="1"/>
        <end position="23"/>
    </location>
</feature>
<evidence type="ECO:0000256" key="2">
    <source>
        <dbReference type="SAM" id="SignalP"/>
    </source>
</evidence>
<keyword evidence="2" id="KW-0732">Signal</keyword>
<dbReference type="RefSeq" id="WP_229986493.1">
    <property type="nucleotide sequence ID" value="NZ_JAJJML010000002.1"/>
</dbReference>
<protein>
    <recommendedName>
        <fullName evidence="5">TrbC/VIRB2 family protein</fullName>
    </recommendedName>
</protein>
<proteinExistence type="predicted"/>
<dbReference type="EMBL" id="JAJJML010000002">
    <property type="protein sequence ID" value="MCC9036998.1"/>
    <property type="molecule type" value="Genomic_DNA"/>
</dbReference>
<comment type="caution">
    <text evidence="3">The sequence shown here is derived from an EMBL/GenBank/DDBJ whole genome shotgun (WGS) entry which is preliminary data.</text>
</comment>
<name>A0A9Q3YTX4_9FLAO</name>
<evidence type="ECO:0008006" key="5">
    <source>
        <dbReference type="Google" id="ProtNLM"/>
    </source>
</evidence>
<evidence type="ECO:0000313" key="3">
    <source>
        <dbReference type="EMBL" id="MCC9036998.1"/>
    </source>
</evidence>
<dbReference type="Pfam" id="PF04956">
    <property type="entry name" value="TrbC"/>
    <property type="match status" value="1"/>
</dbReference>
<keyword evidence="1" id="KW-1133">Transmembrane helix</keyword>
<organism evidence="3 4">
    <name type="scientific">Chryseobacterium muglaense</name>
    <dbReference type="NCBI Taxonomy" id="2893752"/>
    <lineage>
        <taxon>Bacteria</taxon>
        <taxon>Pseudomonadati</taxon>
        <taxon>Bacteroidota</taxon>
        <taxon>Flavobacteriia</taxon>
        <taxon>Flavobacteriales</taxon>
        <taxon>Weeksellaceae</taxon>
        <taxon>Chryseobacterium group</taxon>
        <taxon>Chryseobacterium</taxon>
    </lineage>
</organism>
<dbReference type="Proteomes" id="UP001107960">
    <property type="component" value="Unassembled WGS sequence"/>
</dbReference>
<feature type="transmembrane region" description="Helical" evidence="1">
    <location>
        <begin position="39"/>
        <end position="59"/>
    </location>
</feature>
<feature type="chain" id="PRO_5040407901" description="TrbC/VIRB2 family protein" evidence="2">
    <location>
        <begin position="24"/>
        <end position="97"/>
    </location>
</feature>
<sequence length="97" mass="10663">MNKNYLEKASLVLFILSASMMNAQDLGLATGGNKILNELVKAFPIIAAIALIWVGWKALNEYNDSKDVLSALKIVGWYLLAVFFIIGAYQVVKNVSL</sequence>
<evidence type="ECO:0000313" key="4">
    <source>
        <dbReference type="Proteomes" id="UP001107960"/>
    </source>
</evidence>
<accession>A0A9Q3YTX4</accession>
<dbReference type="AlphaFoldDB" id="A0A9Q3YTX4"/>
<dbReference type="InterPro" id="IPR007039">
    <property type="entry name" value="TrbC/VirB2"/>
</dbReference>
<gene>
    <name evidence="3" type="ORF">LNP80_22565</name>
</gene>
<keyword evidence="1" id="KW-0812">Transmembrane</keyword>
<keyword evidence="1" id="KW-0472">Membrane</keyword>
<feature type="transmembrane region" description="Helical" evidence="1">
    <location>
        <begin position="71"/>
        <end position="92"/>
    </location>
</feature>